<dbReference type="InterPro" id="IPR012985">
    <property type="entry name" value="Peptidase_S64_Ssy5"/>
</dbReference>
<protein>
    <submittedName>
        <fullName evidence="1">Uncharacterized protein</fullName>
    </submittedName>
</protein>
<dbReference type="Pfam" id="PF08192">
    <property type="entry name" value="Peptidase_S64"/>
    <property type="match status" value="1"/>
</dbReference>
<keyword evidence="2" id="KW-1185">Reference proteome</keyword>
<proteinExistence type="predicted"/>
<name>A0A5N6DQ07_ASPPA</name>
<dbReference type="EMBL" id="ML734958">
    <property type="protein sequence ID" value="KAB8207195.1"/>
    <property type="molecule type" value="Genomic_DNA"/>
</dbReference>
<dbReference type="Proteomes" id="UP000326532">
    <property type="component" value="Unassembled WGS sequence"/>
</dbReference>
<sequence length="288" mass="32008">MDRVAARQALELKLVEHKKWAGTSSLPVSREFPHISMNTKASNTFISATEKELKEMCAIDNNPALATIGTISVSSGIDAKDDPFNPDAKKEREDWALAKMLPSIECQNFLDKNVLAPNCLQGKGQEVLGVRSWKDNEEWDRLNVFKRGGTTDYTVGTVQGMRRHLEGEGIQSVATHVIVSEEQERPFSKRGDSGSWVIDSHGLLVGMIWGKSDFDDTTYFTPADYIFRYIPERILQDGGPTAQVCKILKKKLNFPAESIFEIAPRSRAGTPSKFIDLLATTKAITNTS</sequence>
<dbReference type="VEuPathDB" id="FungiDB:BDV34DRAFT_192416"/>
<evidence type="ECO:0000313" key="1">
    <source>
        <dbReference type="EMBL" id="KAB8207195.1"/>
    </source>
</evidence>
<dbReference type="AlphaFoldDB" id="A0A5N6DQ07"/>
<gene>
    <name evidence="1" type="ORF">BDV34DRAFT_192416</name>
</gene>
<evidence type="ECO:0000313" key="2">
    <source>
        <dbReference type="Proteomes" id="UP000326532"/>
    </source>
</evidence>
<dbReference type="SUPFAM" id="SSF50494">
    <property type="entry name" value="Trypsin-like serine proteases"/>
    <property type="match status" value="1"/>
</dbReference>
<organism evidence="1 2">
    <name type="scientific">Aspergillus parasiticus</name>
    <dbReference type="NCBI Taxonomy" id="5067"/>
    <lineage>
        <taxon>Eukaryota</taxon>
        <taxon>Fungi</taxon>
        <taxon>Dikarya</taxon>
        <taxon>Ascomycota</taxon>
        <taxon>Pezizomycotina</taxon>
        <taxon>Eurotiomycetes</taxon>
        <taxon>Eurotiomycetidae</taxon>
        <taxon>Eurotiales</taxon>
        <taxon>Aspergillaceae</taxon>
        <taxon>Aspergillus</taxon>
        <taxon>Aspergillus subgen. Circumdati</taxon>
    </lineage>
</organism>
<dbReference type="InterPro" id="IPR009003">
    <property type="entry name" value="Peptidase_S1_PA"/>
</dbReference>
<accession>A0A5N6DQ07</accession>
<reference evidence="1 2" key="1">
    <citation type="submission" date="2019-04" db="EMBL/GenBank/DDBJ databases">
        <title>Fungal friends and foes A comparative genomics study of 23 Aspergillus species from section Flavi.</title>
        <authorList>
            <consortium name="DOE Joint Genome Institute"/>
            <person name="Kjaerbolling I."/>
            <person name="Vesth T.C."/>
            <person name="Frisvad J.C."/>
            <person name="Nybo J.L."/>
            <person name="Theobald S."/>
            <person name="Kildgaard S."/>
            <person name="Petersen T.I."/>
            <person name="Kuo A."/>
            <person name="Sato A."/>
            <person name="Lyhne E.K."/>
            <person name="Kogle M.E."/>
            <person name="Wiebenga A."/>
            <person name="Kun R.S."/>
            <person name="Lubbers R.J."/>
            <person name="Makela M.R."/>
            <person name="Barry K."/>
            <person name="Chovatia M."/>
            <person name="Clum A."/>
            <person name="Daum C."/>
            <person name="Haridas S."/>
            <person name="He G."/>
            <person name="LaButti K."/>
            <person name="Lipzen A."/>
            <person name="Mondo S."/>
            <person name="Pangilinan J."/>
            <person name="Riley R."/>
            <person name="Salamov A."/>
            <person name="Simmons B.A."/>
            <person name="Magnuson J.K."/>
            <person name="Henrissat B."/>
            <person name="Mortensen U.H."/>
            <person name="Larsen T.O."/>
            <person name="De vries R.P."/>
            <person name="Grigoriev I.V."/>
            <person name="Machida M."/>
            <person name="Baker S.E."/>
            <person name="Andersen M.R."/>
        </authorList>
    </citation>
    <scope>NUCLEOTIDE SEQUENCE [LARGE SCALE GENOMIC DNA]</scope>
    <source>
        <strain evidence="1 2">CBS 117618</strain>
    </source>
</reference>